<feature type="chain" id="PRO_5028931927" description="DUF2154 domain-containing protein" evidence="2">
    <location>
        <begin position="29"/>
        <end position="258"/>
    </location>
</feature>
<evidence type="ECO:0000313" key="4">
    <source>
        <dbReference type="EMBL" id="QNF32802.1"/>
    </source>
</evidence>
<sequence>MKNFIPLTILSLFGAGVLMLTDCSPVQAQHTTSQSLDLKNVKTLQADIQINAGTLKLTAQNTSKADARFTYSKDAWKPQVKYNGEPDKGSLSIKQPEEKNTNMKDKDRNEWNIILPQGVATSLKLRMGAGESNVDLRGARLTRVVMDAGAGEFNVNLANTSVSELDVNAGVGEVNLDLSGKRNTDLKASINGGIGSLNLILPRQTGVRVKVNGLGGLDSNGLKKQGGYYVNEAYGKTPHTLEITINGGLGSVDLALEN</sequence>
<dbReference type="Proteomes" id="UP000515237">
    <property type="component" value="Chromosome"/>
</dbReference>
<proteinExistence type="predicted"/>
<keyword evidence="2" id="KW-0732">Signal</keyword>
<feature type="domain" description="DUF2154" evidence="3">
    <location>
        <begin position="44"/>
        <end position="129"/>
    </location>
</feature>
<evidence type="ECO:0000259" key="3">
    <source>
        <dbReference type="Pfam" id="PF17115"/>
    </source>
</evidence>
<evidence type="ECO:0000313" key="5">
    <source>
        <dbReference type="Proteomes" id="UP000515237"/>
    </source>
</evidence>
<dbReference type="EMBL" id="CP055156">
    <property type="protein sequence ID" value="QNF32802.1"/>
    <property type="molecule type" value="Genomic_DNA"/>
</dbReference>
<evidence type="ECO:0000256" key="1">
    <source>
        <dbReference type="SAM" id="MobiDB-lite"/>
    </source>
</evidence>
<dbReference type="AlphaFoldDB" id="A0A7G7G6L8"/>
<feature type="region of interest" description="Disordered" evidence="1">
    <location>
        <begin position="80"/>
        <end position="104"/>
    </location>
</feature>
<dbReference type="RefSeq" id="WP_185273580.1">
    <property type="nucleotide sequence ID" value="NZ_CP055156.1"/>
</dbReference>
<feature type="signal peptide" evidence="2">
    <location>
        <begin position="1"/>
        <end position="28"/>
    </location>
</feature>
<reference evidence="4 5" key="1">
    <citation type="journal article" date="2018" name="Int. J. Syst. Evol. Microbiol.">
        <title>Adhaeribacter swui sp. nov., isolated from wet mud.</title>
        <authorList>
            <person name="Kim D.U."/>
            <person name="Kim K.W."/>
            <person name="Kang M.S."/>
            <person name="Kim J.Y."/>
            <person name="Jang J.H."/>
            <person name="Kim M.K."/>
        </authorList>
    </citation>
    <scope>NUCLEOTIDE SEQUENCE [LARGE SCALE GENOMIC DNA]</scope>
    <source>
        <strain evidence="4 5">KCTC 52873</strain>
    </source>
</reference>
<organism evidence="4 5">
    <name type="scientific">Adhaeribacter swui</name>
    <dbReference type="NCBI Taxonomy" id="2086471"/>
    <lineage>
        <taxon>Bacteria</taxon>
        <taxon>Pseudomonadati</taxon>
        <taxon>Bacteroidota</taxon>
        <taxon>Cytophagia</taxon>
        <taxon>Cytophagales</taxon>
        <taxon>Hymenobacteraceae</taxon>
        <taxon>Adhaeribacter</taxon>
    </lineage>
</organism>
<dbReference type="InterPro" id="IPR031346">
    <property type="entry name" value="DUF2154_N"/>
</dbReference>
<name>A0A7G7G6L8_9BACT</name>
<gene>
    <name evidence="4" type="ORF">HUW51_08685</name>
</gene>
<feature type="compositionally biased region" description="Basic and acidic residues" evidence="1">
    <location>
        <begin position="95"/>
        <end position="104"/>
    </location>
</feature>
<protein>
    <recommendedName>
        <fullName evidence="3">DUF2154 domain-containing protein</fullName>
    </recommendedName>
</protein>
<evidence type="ECO:0000256" key="2">
    <source>
        <dbReference type="SAM" id="SignalP"/>
    </source>
</evidence>
<dbReference type="KEGG" id="aswu:HUW51_08685"/>
<dbReference type="Pfam" id="PF17115">
    <property type="entry name" value="Toast_rack_N"/>
    <property type="match status" value="1"/>
</dbReference>
<keyword evidence="5" id="KW-1185">Reference proteome</keyword>
<accession>A0A7G7G6L8</accession>